<dbReference type="Proteomes" id="UP000238426">
    <property type="component" value="Unassembled WGS sequence"/>
</dbReference>
<name>A0A2T1NDV2_9FLAO</name>
<protein>
    <submittedName>
        <fullName evidence="3">Translation initiation factor IF-2</fullName>
    </submittedName>
</protein>
<evidence type="ECO:0000259" key="2">
    <source>
        <dbReference type="Pfam" id="PF05036"/>
    </source>
</evidence>
<feature type="signal peptide" evidence="1">
    <location>
        <begin position="1"/>
        <end position="23"/>
    </location>
</feature>
<proteinExistence type="predicted"/>
<dbReference type="InterPro" id="IPR007730">
    <property type="entry name" value="SPOR-like_dom"/>
</dbReference>
<dbReference type="OrthoDB" id="2473397at2"/>
<feature type="domain" description="SPOR" evidence="2">
    <location>
        <begin position="52"/>
        <end position="122"/>
    </location>
</feature>
<feature type="chain" id="PRO_5015511039" evidence="1">
    <location>
        <begin position="24"/>
        <end position="130"/>
    </location>
</feature>
<reference evidence="3 4" key="1">
    <citation type="submission" date="2018-03" db="EMBL/GenBank/DDBJ databases">
        <title>Mesoflavibacter sp. HG37 and Mesoflavibacter sp. HG96 sp.nov., two marine bacteria isolated from seawater of Western Pacific Ocean.</title>
        <authorList>
            <person name="Cheng H."/>
            <person name="Wu Y.-H."/>
            <person name="Guo L.-L."/>
            <person name="Xu X.-W."/>
        </authorList>
    </citation>
    <scope>NUCLEOTIDE SEQUENCE [LARGE SCALE GENOMIC DNA]</scope>
    <source>
        <strain evidence="3 4">KCTC 32269</strain>
    </source>
</reference>
<dbReference type="EMBL" id="PXOQ01000007">
    <property type="protein sequence ID" value="PSG90627.1"/>
    <property type="molecule type" value="Genomic_DNA"/>
</dbReference>
<dbReference type="Pfam" id="PF05036">
    <property type="entry name" value="SPOR"/>
    <property type="match status" value="1"/>
</dbReference>
<evidence type="ECO:0000313" key="4">
    <source>
        <dbReference type="Proteomes" id="UP000238426"/>
    </source>
</evidence>
<accession>A0A2T1NDV2</accession>
<evidence type="ECO:0000313" key="3">
    <source>
        <dbReference type="EMBL" id="PSG90627.1"/>
    </source>
</evidence>
<keyword evidence="3" id="KW-0396">Initiation factor</keyword>
<dbReference type="GO" id="GO:0042834">
    <property type="term" value="F:peptidoglycan binding"/>
    <property type="evidence" value="ECO:0007669"/>
    <property type="project" value="InterPro"/>
</dbReference>
<organism evidence="3 4">
    <name type="scientific">Aurantibacter aestuarii</name>
    <dbReference type="NCBI Taxonomy" id="1266046"/>
    <lineage>
        <taxon>Bacteria</taxon>
        <taxon>Pseudomonadati</taxon>
        <taxon>Bacteroidota</taxon>
        <taxon>Flavobacteriia</taxon>
        <taxon>Flavobacteriales</taxon>
        <taxon>Flavobacteriaceae</taxon>
        <taxon>Aurantibacter</taxon>
    </lineage>
</organism>
<comment type="caution">
    <text evidence="3">The sequence shown here is derived from an EMBL/GenBank/DDBJ whole genome shotgun (WGS) entry which is preliminary data.</text>
</comment>
<keyword evidence="3" id="KW-0648">Protein biosynthesis</keyword>
<keyword evidence="1" id="KW-0732">Signal</keyword>
<dbReference type="GO" id="GO:0003743">
    <property type="term" value="F:translation initiation factor activity"/>
    <property type="evidence" value="ECO:0007669"/>
    <property type="project" value="UniProtKB-KW"/>
</dbReference>
<dbReference type="AlphaFoldDB" id="A0A2T1NDV2"/>
<gene>
    <name evidence="3" type="ORF">C7H52_04920</name>
</gene>
<sequence length="130" mass="15044">MNKSIRFALFTVSFLVFTINIQAQNSTVKIDKDPKIDALLKLKKELNADNSSSKNYKIQIFSGDMAGAKNAESKYKLNFKDWKSSMEYETPNYKIWVGSFRTSLEADRALKTIRKEFNGAFIFKPKQERK</sequence>
<dbReference type="RefSeq" id="WP_106462768.1">
    <property type="nucleotide sequence ID" value="NZ_PXOQ01000007.1"/>
</dbReference>
<evidence type="ECO:0000256" key="1">
    <source>
        <dbReference type="SAM" id="SignalP"/>
    </source>
</evidence>
<keyword evidence="4" id="KW-1185">Reference proteome</keyword>